<evidence type="ECO:0008006" key="3">
    <source>
        <dbReference type="Google" id="ProtNLM"/>
    </source>
</evidence>
<keyword evidence="2" id="KW-1185">Reference proteome</keyword>
<comment type="caution">
    <text evidence="1">The sequence shown here is derived from an EMBL/GenBank/DDBJ whole genome shotgun (WGS) entry which is preliminary data.</text>
</comment>
<reference evidence="1 2" key="1">
    <citation type="journal article" date="2019" name="Sci. Rep.">
        <title>Orb-weaving spider Araneus ventricosus genome elucidates the spidroin gene catalogue.</title>
        <authorList>
            <person name="Kono N."/>
            <person name="Nakamura H."/>
            <person name="Ohtoshi R."/>
            <person name="Moran D.A.P."/>
            <person name="Shinohara A."/>
            <person name="Yoshida Y."/>
            <person name="Fujiwara M."/>
            <person name="Mori M."/>
            <person name="Tomita M."/>
            <person name="Arakawa K."/>
        </authorList>
    </citation>
    <scope>NUCLEOTIDE SEQUENCE [LARGE SCALE GENOMIC DNA]</scope>
</reference>
<accession>A0A4Y2HPF7</accession>
<dbReference type="Proteomes" id="UP000499080">
    <property type="component" value="Unassembled WGS sequence"/>
</dbReference>
<sequence length="84" mass="9472">MITWWCISDGMGSGLFQQSDIPGLTQSRKQSENYQETLASHLLPFFEFGGTDLTFQHGNPSIHASKSVSQWLSSNMGLHRKRVE</sequence>
<name>A0A4Y2HPF7_ARAVE</name>
<dbReference type="EMBL" id="BGPR01002055">
    <property type="protein sequence ID" value="GBM66969.1"/>
    <property type="molecule type" value="Genomic_DNA"/>
</dbReference>
<dbReference type="AlphaFoldDB" id="A0A4Y2HPF7"/>
<protein>
    <recommendedName>
        <fullName evidence="3">Tc1-like transposase DDE domain-containing protein</fullName>
    </recommendedName>
</protein>
<dbReference type="InterPro" id="IPR036397">
    <property type="entry name" value="RNaseH_sf"/>
</dbReference>
<dbReference type="Gene3D" id="3.30.420.10">
    <property type="entry name" value="Ribonuclease H-like superfamily/Ribonuclease H"/>
    <property type="match status" value="1"/>
</dbReference>
<proteinExistence type="predicted"/>
<evidence type="ECO:0000313" key="1">
    <source>
        <dbReference type="EMBL" id="GBM66969.1"/>
    </source>
</evidence>
<evidence type="ECO:0000313" key="2">
    <source>
        <dbReference type="Proteomes" id="UP000499080"/>
    </source>
</evidence>
<gene>
    <name evidence="1" type="ORF">AVEN_110996_1</name>
</gene>
<organism evidence="1 2">
    <name type="scientific">Araneus ventricosus</name>
    <name type="common">Orbweaver spider</name>
    <name type="synonym">Epeira ventricosa</name>
    <dbReference type="NCBI Taxonomy" id="182803"/>
    <lineage>
        <taxon>Eukaryota</taxon>
        <taxon>Metazoa</taxon>
        <taxon>Ecdysozoa</taxon>
        <taxon>Arthropoda</taxon>
        <taxon>Chelicerata</taxon>
        <taxon>Arachnida</taxon>
        <taxon>Araneae</taxon>
        <taxon>Araneomorphae</taxon>
        <taxon>Entelegynae</taxon>
        <taxon>Araneoidea</taxon>
        <taxon>Araneidae</taxon>
        <taxon>Araneus</taxon>
    </lineage>
</organism>
<dbReference type="GO" id="GO:0003676">
    <property type="term" value="F:nucleic acid binding"/>
    <property type="evidence" value="ECO:0007669"/>
    <property type="project" value="InterPro"/>
</dbReference>